<keyword evidence="4" id="KW-0121">Carboxypeptidase</keyword>
<evidence type="ECO:0000256" key="6">
    <source>
        <dbReference type="ARBA" id="ARBA00022676"/>
    </source>
</evidence>
<keyword evidence="8" id="KW-0378">Hydrolase</keyword>
<evidence type="ECO:0000256" key="5">
    <source>
        <dbReference type="ARBA" id="ARBA00022670"/>
    </source>
</evidence>
<protein>
    <recommendedName>
        <fullName evidence="10">peptidoglycan glycosyltransferase</fullName>
        <ecNumber evidence="10">2.4.99.28</ecNumber>
    </recommendedName>
</protein>
<sequence length="680" mass="77016">MSLDAYSGAVQGQILDRNGVPLTYSYDDRWNAHELLPLYEIPDFLRQAFIRSEDRRFYEHRGVDWQARAGALWQNVRYRRTVRGASTITEQVVRMIHPRPRTLWSKYIEGFEASQLEKKYSKTQILEFYLNQLPYAANRRGIAQAARFYFGRHVTTLTEREMLALVVLVRAPSAFDLYRYPERTAKMIDRLARQISSGEQLLRIMSQDIRIGAAGMMPEARHFARYARQQPNVLRGQVRTTLSASLQTEVQNILDRRLHALSARNARNAAALVVDHTTGEILAWVVAGAKDSLAEASDIDAVLVPRQPGSSLKPFLYARALDKGWSAATILDDSPLSEAIGNGLHRFRNYSRSHYGPISLRESLGNSLNIPALLTIRHVGVPDYLTVLQAMRFQSLSQPSDFYDEGLALGNGEVTLFELVQAYAALANRGVWSPLKVLIEDYGPRSGRQIFSPESASLIGDILSDPWARRLEFGQGSVLNLPQQTAVKTGTSTDYRDAWAVGYNDRYVVGIWIGNLDHKPMDGVTGATGPALALRSIFTELNAERDTKRLYMSPLLIQADVCHRPQPECLLRTEWVLPDRININHNARNYTPELVRPTQGLQMARDPRIPADYQNFRFEVAGIDSRDTIKWVLNGRFLAEKEGEPTYLWAVERGLFKLEAYIHKANHAKPYVLSAEFEVK</sequence>
<dbReference type="GO" id="GO:0009252">
    <property type="term" value="P:peptidoglycan biosynthetic process"/>
    <property type="evidence" value="ECO:0007669"/>
    <property type="project" value="UniProtKB-UniPathway"/>
</dbReference>
<dbReference type="PANTHER" id="PTHR32282">
    <property type="entry name" value="BINDING PROTEIN TRANSPEPTIDASE, PUTATIVE-RELATED"/>
    <property type="match status" value="1"/>
</dbReference>
<dbReference type="GO" id="GO:0030288">
    <property type="term" value="C:outer membrane-bounded periplasmic space"/>
    <property type="evidence" value="ECO:0007669"/>
    <property type="project" value="TreeGrafter"/>
</dbReference>
<dbReference type="InterPro" id="IPR050396">
    <property type="entry name" value="Glycosyltr_51/Transpeptidase"/>
</dbReference>
<evidence type="ECO:0000259" key="12">
    <source>
        <dbReference type="Pfam" id="PF00905"/>
    </source>
</evidence>
<dbReference type="Gene3D" id="3.40.710.10">
    <property type="entry name" value="DD-peptidase/beta-lactamase superfamily"/>
    <property type="match status" value="1"/>
</dbReference>
<dbReference type="Proteomes" id="UP000595362">
    <property type="component" value="Chromosome"/>
</dbReference>
<dbReference type="InterPro" id="IPR023346">
    <property type="entry name" value="Lysozyme-like_dom_sf"/>
</dbReference>
<evidence type="ECO:0000256" key="7">
    <source>
        <dbReference type="ARBA" id="ARBA00022679"/>
    </source>
</evidence>
<gene>
    <name evidence="15" type="ORF">HYS17_09875</name>
</gene>
<comment type="pathway">
    <text evidence="1">Cell wall biogenesis; peptidoglycan biosynthesis.</text>
</comment>
<dbReference type="Gene3D" id="1.10.3810.10">
    <property type="entry name" value="Biosynthetic peptidoglycan transglycosylase-like"/>
    <property type="match status" value="1"/>
</dbReference>
<dbReference type="Pfam" id="PF00912">
    <property type="entry name" value="Transgly"/>
    <property type="match status" value="1"/>
</dbReference>
<reference evidence="15 16" key="1">
    <citation type="submission" date="2020-07" db="EMBL/GenBank/DDBJ databases">
        <title>Huge and variable diversity of episymbiotic CPR bacteria and DPANN archaea in groundwater ecosystems.</title>
        <authorList>
            <person name="He C.Y."/>
            <person name="Keren R."/>
            <person name="Whittaker M."/>
            <person name="Farag I.F."/>
            <person name="Doudna J."/>
            <person name="Cate J.H.D."/>
            <person name="Banfield J.F."/>
        </authorList>
    </citation>
    <scope>NUCLEOTIDE SEQUENCE [LARGE SCALE GENOMIC DNA]</scope>
    <source>
        <strain evidence="15">NC_groundwater_70_Ag_B-0.1um_54_66</strain>
    </source>
</reference>
<dbReference type="Pfam" id="PF06832">
    <property type="entry name" value="BiPBP_C"/>
    <property type="match status" value="1"/>
</dbReference>
<dbReference type="GO" id="GO:0008658">
    <property type="term" value="F:penicillin binding"/>
    <property type="evidence" value="ECO:0007669"/>
    <property type="project" value="InterPro"/>
</dbReference>
<dbReference type="GO" id="GO:0008955">
    <property type="term" value="F:peptidoglycan glycosyltransferase activity"/>
    <property type="evidence" value="ECO:0007669"/>
    <property type="project" value="UniProtKB-EC"/>
</dbReference>
<dbReference type="InterPro" id="IPR001460">
    <property type="entry name" value="PCN-bd_Tpept"/>
</dbReference>
<keyword evidence="6" id="KW-0328">Glycosyltransferase</keyword>
<evidence type="ECO:0000313" key="16">
    <source>
        <dbReference type="Proteomes" id="UP000595362"/>
    </source>
</evidence>
<dbReference type="SUPFAM" id="SSF56601">
    <property type="entry name" value="beta-lactamase/transpeptidase-like"/>
    <property type="match status" value="1"/>
</dbReference>
<keyword evidence="9" id="KW-0511">Multifunctional enzyme</keyword>
<dbReference type="EMBL" id="CP066681">
    <property type="protein sequence ID" value="QQG35801.1"/>
    <property type="molecule type" value="Genomic_DNA"/>
</dbReference>
<proteinExistence type="inferred from homology"/>
<feature type="domain" description="Glycosyl transferase family 51" evidence="13">
    <location>
        <begin position="29"/>
        <end position="193"/>
    </location>
</feature>
<comment type="similarity">
    <text evidence="3">In the N-terminal section; belongs to the glycosyltransferase 51 family.</text>
</comment>
<evidence type="ECO:0000256" key="9">
    <source>
        <dbReference type="ARBA" id="ARBA00023268"/>
    </source>
</evidence>
<evidence type="ECO:0000256" key="8">
    <source>
        <dbReference type="ARBA" id="ARBA00022801"/>
    </source>
</evidence>
<evidence type="ECO:0000259" key="13">
    <source>
        <dbReference type="Pfam" id="PF00912"/>
    </source>
</evidence>
<evidence type="ECO:0000256" key="2">
    <source>
        <dbReference type="ARBA" id="ARBA00007090"/>
    </source>
</evidence>
<dbReference type="UniPathway" id="UPA00219"/>
<evidence type="ECO:0000256" key="11">
    <source>
        <dbReference type="ARBA" id="ARBA00049902"/>
    </source>
</evidence>
<dbReference type="InterPro" id="IPR036950">
    <property type="entry name" value="PBP_transglycosylase"/>
</dbReference>
<evidence type="ECO:0000256" key="1">
    <source>
        <dbReference type="ARBA" id="ARBA00004752"/>
    </source>
</evidence>
<evidence type="ECO:0000256" key="3">
    <source>
        <dbReference type="ARBA" id="ARBA00007739"/>
    </source>
</evidence>
<organism evidence="15 16">
    <name type="scientific">Micavibrio aeruginosavorus</name>
    <dbReference type="NCBI Taxonomy" id="349221"/>
    <lineage>
        <taxon>Bacteria</taxon>
        <taxon>Pseudomonadati</taxon>
        <taxon>Bdellovibrionota</taxon>
        <taxon>Bdellovibrionia</taxon>
        <taxon>Bdellovibrionales</taxon>
        <taxon>Pseudobdellovibrionaceae</taxon>
        <taxon>Micavibrio</taxon>
    </lineage>
</organism>
<dbReference type="InterPro" id="IPR012338">
    <property type="entry name" value="Beta-lactam/transpept-like"/>
</dbReference>
<dbReference type="Pfam" id="PF00905">
    <property type="entry name" value="Transpeptidase"/>
    <property type="match status" value="1"/>
</dbReference>
<dbReference type="PANTHER" id="PTHR32282:SF15">
    <property type="entry name" value="PENICILLIN-BINDING PROTEIN 1C"/>
    <property type="match status" value="1"/>
</dbReference>
<dbReference type="GO" id="GO:0006508">
    <property type="term" value="P:proteolysis"/>
    <property type="evidence" value="ECO:0007669"/>
    <property type="project" value="UniProtKB-KW"/>
</dbReference>
<keyword evidence="5" id="KW-0645">Protease</keyword>
<dbReference type="AlphaFoldDB" id="A0A7T5R1M9"/>
<evidence type="ECO:0000256" key="4">
    <source>
        <dbReference type="ARBA" id="ARBA00022645"/>
    </source>
</evidence>
<dbReference type="SUPFAM" id="SSF53955">
    <property type="entry name" value="Lysozyme-like"/>
    <property type="match status" value="1"/>
</dbReference>
<dbReference type="InterPro" id="IPR001264">
    <property type="entry name" value="Glyco_trans_51"/>
</dbReference>
<dbReference type="GO" id="GO:0004180">
    <property type="term" value="F:carboxypeptidase activity"/>
    <property type="evidence" value="ECO:0007669"/>
    <property type="project" value="UniProtKB-KW"/>
</dbReference>
<evidence type="ECO:0000313" key="15">
    <source>
        <dbReference type="EMBL" id="QQG35801.1"/>
    </source>
</evidence>
<accession>A0A7T5R1M9</accession>
<comment type="catalytic activity">
    <reaction evidence="11">
        <text>[GlcNAc-(1-&gt;4)-Mur2Ac(oyl-L-Ala-gamma-D-Glu-L-Lys-D-Ala-D-Ala)](n)-di-trans,octa-cis-undecaprenyl diphosphate + beta-D-GlcNAc-(1-&gt;4)-Mur2Ac(oyl-L-Ala-gamma-D-Glu-L-Lys-D-Ala-D-Ala)-di-trans,octa-cis-undecaprenyl diphosphate = [GlcNAc-(1-&gt;4)-Mur2Ac(oyl-L-Ala-gamma-D-Glu-L-Lys-D-Ala-D-Ala)](n+1)-di-trans,octa-cis-undecaprenyl diphosphate + di-trans,octa-cis-undecaprenyl diphosphate + H(+)</text>
        <dbReference type="Rhea" id="RHEA:23708"/>
        <dbReference type="Rhea" id="RHEA-COMP:9602"/>
        <dbReference type="Rhea" id="RHEA-COMP:9603"/>
        <dbReference type="ChEBI" id="CHEBI:15378"/>
        <dbReference type="ChEBI" id="CHEBI:58405"/>
        <dbReference type="ChEBI" id="CHEBI:60033"/>
        <dbReference type="ChEBI" id="CHEBI:78435"/>
        <dbReference type="EC" id="2.4.99.28"/>
    </reaction>
</comment>
<feature type="domain" description="Penicillin-binding protein transpeptidase" evidence="12">
    <location>
        <begin position="270"/>
        <end position="504"/>
    </location>
</feature>
<evidence type="ECO:0000259" key="14">
    <source>
        <dbReference type="Pfam" id="PF06832"/>
    </source>
</evidence>
<dbReference type="EC" id="2.4.99.28" evidence="10"/>
<feature type="domain" description="Penicillin-binding C-terminal" evidence="14">
    <location>
        <begin position="587"/>
        <end position="659"/>
    </location>
</feature>
<dbReference type="InterPro" id="IPR009647">
    <property type="entry name" value="PBP_C"/>
</dbReference>
<comment type="similarity">
    <text evidence="2">In the C-terminal section; belongs to the transpeptidase family.</text>
</comment>
<evidence type="ECO:0000256" key="10">
    <source>
        <dbReference type="ARBA" id="ARBA00044770"/>
    </source>
</evidence>
<name>A0A7T5R1M9_9BACT</name>
<keyword evidence="7" id="KW-0808">Transferase</keyword>